<evidence type="ECO:0000256" key="1">
    <source>
        <dbReference type="PROSITE-ProRule" id="PRU00409"/>
    </source>
</evidence>
<organism evidence="3 4">
    <name type="scientific">Kitasatospora aureofaciens</name>
    <name type="common">Streptomyces aureofaciens</name>
    <dbReference type="NCBI Taxonomy" id="1894"/>
    <lineage>
        <taxon>Bacteria</taxon>
        <taxon>Bacillati</taxon>
        <taxon>Actinomycetota</taxon>
        <taxon>Actinomycetes</taxon>
        <taxon>Kitasatosporales</taxon>
        <taxon>Streptomycetaceae</taxon>
        <taxon>Kitasatospora</taxon>
    </lineage>
</organism>
<dbReference type="InterPro" id="IPR013815">
    <property type="entry name" value="ATP_grasp_subdomain_1"/>
</dbReference>
<keyword evidence="1" id="KW-0067">ATP-binding</keyword>
<dbReference type="AlphaFoldDB" id="A0A8H9HZL4"/>
<dbReference type="GO" id="GO:0046872">
    <property type="term" value="F:metal ion binding"/>
    <property type="evidence" value="ECO:0007669"/>
    <property type="project" value="InterPro"/>
</dbReference>
<accession>A0A8H9HZL4</accession>
<dbReference type="Gene3D" id="3.30.1490.20">
    <property type="entry name" value="ATP-grasp fold, A domain"/>
    <property type="match status" value="1"/>
</dbReference>
<feature type="domain" description="ATP-grasp" evidence="2">
    <location>
        <begin position="147"/>
        <end position="322"/>
    </location>
</feature>
<reference evidence="3" key="1">
    <citation type="journal article" date="2014" name="Int. J. Syst. Evol. Microbiol.">
        <title>Complete genome sequence of Corynebacterium casei LMG S-19264T (=DSM 44701T), isolated from a smear-ripened cheese.</title>
        <authorList>
            <consortium name="US DOE Joint Genome Institute (JGI-PGF)"/>
            <person name="Walter F."/>
            <person name="Albersmeier A."/>
            <person name="Kalinowski J."/>
            <person name="Ruckert C."/>
        </authorList>
    </citation>
    <scope>NUCLEOTIDE SEQUENCE</scope>
    <source>
        <strain evidence="3">JCM 4434</strain>
    </source>
</reference>
<dbReference type="PROSITE" id="PS50975">
    <property type="entry name" value="ATP_GRASP"/>
    <property type="match status" value="1"/>
</dbReference>
<keyword evidence="1" id="KW-0547">Nucleotide-binding</keyword>
<dbReference type="GO" id="GO:0009432">
    <property type="term" value="P:SOS response"/>
    <property type="evidence" value="ECO:0007669"/>
    <property type="project" value="TreeGrafter"/>
</dbReference>
<evidence type="ECO:0000313" key="4">
    <source>
        <dbReference type="Proteomes" id="UP000610124"/>
    </source>
</evidence>
<dbReference type="InterPro" id="IPR011761">
    <property type="entry name" value="ATP-grasp"/>
</dbReference>
<name>A0A8H9HZL4_KITAU</name>
<dbReference type="GO" id="GO:0005524">
    <property type="term" value="F:ATP binding"/>
    <property type="evidence" value="ECO:0007669"/>
    <property type="project" value="UniProtKB-UniRule"/>
</dbReference>
<evidence type="ECO:0000259" key="2">
    <source>
        <dbReference type="PROSITE" id="PS50975"/>
    </source>
</evidence>
<reference evidence="3" key="2">
    <citation type="submission" date="2020-09" db="EMBL/GenBank/DDBJ databases">
        <authorList>
            <person name="Sun Q."/>
            <person name="Ohkuma M."/>
        </authorList>
    </citation>
    <scope>NUCLEOTIDE SEQUENCE</scope>
    <source>
        <strain evidence="3">JCM 4434</strain>
    </source>
</reference>
<protein>
    <recommendedName>
        <fullName evidence="2">ATP-grasp domain-containing protein</fullName>
    </recommendedName>
</protein>
<dbReference type="PANTHER" id="PTHR21621:SF0">
    <property type="entry name" value="BETA-CITRYLGLUTAMATE SYNTHASE B-RELATED"/>
    <property type="match status" value="1"/>
</dbReference>
<dbReference type="Proteomes" id="UP000610124">
    <property type="component" value="Unassembled WGS sequence"/>
</dbReference>
<dbReference type="PANTHER" id="PTHR21621">
    <property type="entry name" value="RIBOSOMAL PROTEIN S6 MODIFICATION PROTEIN"/>
    <property type="match status" value="1"/>
</dbReference>
<dbReference type="Gene3D" id="3.30.470.20">
    <property type="entry name" value="ATP-grasp fold, B domain"/>
    <property type="match status" value="2"/>
</dbReference>
<dbReference type="GO" id="GO:0005737">
    <property type="term" value="C:cytoplasm"/>
    <property type="evidence" value="ECO:0007669"/>
    <property type="project" value="TreeGrafter"/>
</dbReference>
<dbReference type="EMBL" id="BMUB01000024">
    <property type="protein sequence ID" value="GGV00364.1"/>
    <property type="molecule type" value="Genomic_DNA"/>
</dbReference>
<gene>
    <name evidence="3" type="ORF">GCM10010502_63540</name>
</gene>
<sequence length="332" mass="37506">MLVRLLRRLLRGLPRPMILTVSVEDDFHTHVIRDAAVRRGFRDFHVLECDRISGRPGLTWSSHGDAPSTVLTSEGRIIPLDAVSVLWWRRMRANQQASARASTDHQWRLVDNDSRGALGGILAACFRGQWISTPEATDRAADKLYQLSVAREAGFRVPRTLVTQSRDEVLEFARTVDRVIVKPVVGATGPLMFTQYIDDPRAIPEESFSVCPAVYQEYIPGRRHVRLNCFGERMYAALIETDRLDWRPDLNVPISRWDVPPDVGRGVAEVLERLGLRMGAIDIKLTPDGEPVWLEVNPQGQFLFLQPLLGEPLDDHFLDFLLSCVEAGGHDR</sequence>
<proteinExistence type="predicted"/>
<dbReference type="GO" id="GO:0018169">
    <property type="term" value="F:ribosomal S6-glutamic acid ligase activity"/>
    <property type="evidence" value="ECO:0007669"/>
    <property type="project" value="TreeGrafter"/>
</dbReference>
<evidence type="ECO:0000313" key="3">
    <source>
        <dbReference type="EMBL" id="GGV00364.1"/>
    </source>
</evidence>
<dbReference type="SUPFAM" id="SSF56059">
    <property type="entry name" value="Glutathione synthetase ATP-binding domain-like"/>
    <property type="match status" value="1"/>
</dbReference>
<comment type="caution">
    <text evidence="3">The sequence shown here is derived from an EMBL/GenBank/DDBJ whole genome shotgun (WGS) entry which is preliminary data.</text>
</comment>